<dbReference type="NCBIfam" id="TIGR04183">
    <property type="entry name" value="Por_Secre_tail"/>
    <property type="match status" value="1"/>
</dbReference>
<evidence type="ECO:0000256" key="3">
    <source>
        <dbReference type="ARBA" id="ARBA00022525"/>
    </source>
</evidence>
<dbReference type="GO" id="GO:0030313">
    <property type="term" value="C:cell envelope"/>
    <property type="evidence" value="ECO:0007669"/>
    <property type="project" value="UniProtKB-SubCell"/>
</dbReference>
<evidence type="ECO:0000259" key="8">
    <source>
        <dbReference type="Pfam" id="PF18962"/>
    </source>
</evidence>
<evidence type="ECO:0000259" key="7">
    <source>
        <dbReference type="Pfam" id="PF01030"/>
    </source>
</evidence>
<evidence type="ECO:0000256" key="5">
    <source>
        <dbReference type="ARBA" id="ARBA00023180"/>
    </source>
</evidence>
<dbReference type="Gene3D" id="3.80.20.20">
    <property type="entry name" value="Receptor L-domain"/>
    <property type="match status" value="2"/>
</dbReference>
<proteinExistence type="predicted"/>
<dbReference type="OrthoDB" id="5381604at2"/>
<evidence type="ECO:0000256" key="2">
    <source>
        <dbReference type="ARBA" id="ARBA00022512"/>
    </source>
</evidence>
<evidence type="ECO:0000313" key="9">
    <source>
        <dbReference type="EMBL" id="SMC35747.1"/>
    </source>
</evidence>
<dbReference type="InterPro" id="IPR036941">
    <property type="entry name" value="Rcpt_L-dom_sf"/>
</dbReference>
<evidence type="ECO:0000256" key="6">
    <source>
        <dbReference type="SAM" id="SignalP"/>
    </source>
</evidence>
<evidence type="ECO:0000256" key="1">
    <source>
        <dbReference type="ARBA" id="ARBA00004191"/>
    </source>
</evidence>
<keyword evidence="3" id="KW-0964">Secreted</keyword>
<dbReference type="PANTHER" id="PTHR31018">
    <property type="entry name" value="SPORULATION-SPECIFIC PROTEIN-RELATED"/>
    <property type="match status" value="1"/>
</dbReference>
<feature type="chain" id="PRO_5012167394" evidence="6">
    <location>
        <begin position="19"/>
        <end position="427"/>
    </location>
</feature>
<reference evidence="9 10" key="1">
    <citation type="submission" date="2017-04" db="EMBL/GenBank/DDBJ databases">
        <authorList>
            <person name="Afonso C.L."/>
            <person name="Miller P.J."/>
            <person name="Scott M.A."/>
            <person name="Spackman E."/>
            <person name="Goraichik I."/>
            <person name="Dimitrov K.M."/>
            <person name="Suarez D.L."/>
            <person name="Swayne D.E."/>
        </authorList>
    </citation>
    <scope>NUCLEOTIDE SEQUENCE [LARGE SCALE GENOMIC DNA]</scope>
    <source>
        <strain evidence="9 10">CGMCC 1.12708</strain>
    </source>
</reference>
<keyword evidence="4 6" id="KW-0732">Signal</keyword>
<dbReference type="InterPro" id="IPR051648">
    <property type="entry name" value="CWI-Assembly_Regulator"/>
</dbReference>
<organism evidence="9 10">
    <name type="scientific">Moheibacter sediminis</name>
    <dbReference type="NCBI Taxonomy" id="1434700"/>
    <lineage>
        <taxon>Bacteria</taxon>
        <taxon>Pseudomonadati</taxon>
        <taxon>Bacteroidota</taxon>
        <taxon>Flavobacteriia</taxon>
        <taxon>Flavobacteriales</taxon>
        <taxon>Weeksellaceae</taxon>
        <taxon>Moheibacter</taxon>
    </lineage>
</organism>
<protein>
    <submittedName>
        <fullName evidence="9">Por secretion system C-terminal sorting domain-containing protein</fullName>
    </submittedName>
</protein>
<sequence length="427" mass="47596">MKKLFLCFLFILSSFGFAQCPEGSVFLLCQEDIDQFIIDYPECTEILGDLNLQSTPNPSGESPIINLQGLQNIEKVNGSLSIWWCYHLQSLEGLNNLKNVNGYFLISQTGIISVDNVFSVLNSVGGSFRFHSNESLIFIDDFDNLLFVGDNMRFHQNYNLSSIDGFENLESIGGGINISDDRLKNISGFQNLSYLGGDFQFSHNIFSFEPISISPFDRLTEINGNLRIIQTTIENLNWLNNLNSIRGEVLINSNSSFVEASEMTNLTSINGSLRLMDNNISSLDGFENVEPSDISFLTLNHNLNLSDCSKPNICQYLINGGEYLIENNASGCNSAEEILMNCNMSVADEDLSEKLTVYPNPAKDKLFINSKDLIIQELGLYSTEGKLIQAFKSNNNILDVSKYPSGNYILIVKTGKGQLSKKILISK</sequence>
<gene>
    <name evidence="9" type="ORF">SAMN06296427_101389</name>
</gene>
<dbReference type="AlphaFoldDB" id="A0A1W1YHT8"/>
<dbReference type="Proteomes" id="UP000192393">
    <property type="component" value="Unassembled WGS sequence"/>
</dbReference>
<name>A0A1W1YHT8_9FLAO</name>
<evidence type="ECO:0000256" key="4">
    <source>
        <dbReference type="ARBA" id="ARBA00022729"/>
    </source>
</evidence>
<feature type="domain" description="Secretion system C-terminal sorting" evidence="8">
    <location>
        <begin position="357"/>
        <end position="425"/>
    </location>
</feature>
<dbReference type="PANTHER" id="PTHR31018:SF3">
    <property type="entry name" value="RECEPTOR PROTEIN-TYROSINE KINASE"/>
    <property type="match status" value="1"/>
</dbReference>
<evidence type="ECO:0000313" key="10">
    <source>
        <dbReference type="Proteomes" id="UP000192393"/>
    </source>
</evidence>
<comment type="subcellular location">
    <subcellularLocation>
        <location evidence="1">Secreted</location>
        <location evidence="1">Cell wall</location>
    </subcellularLocation>
</comment>
<dbReference type="Pfam" id="PF01030">
    <property type="entry name" value="Recep_L_domain"/>
    <property type="match status" value="2"/>
</dbReference>
<keyword evidence="10" id="KW-1185">Reference proteome</keyword>
<dbReference type="InterPro" id="IPR000494">
    <property type="entry name" value="Rcpt_L-dom"/>
</dbReference>
<dbReference type="RefSeq" id="WP_084015718.1">
    <property type="nucleotide sequence ID" value="NZ_FWXS01000001.1"/>
</dbReference>
<feature type="domain" description="Receptor L-domain" evidence="7">
    <location>
        <begin position="42"/>
        <end position="116"/>
    </location>
</feature>
<keyword evidence="5" id="KW-0325">Glycoprotein</keyword>
<accession>A0A1W1YHT8</accession>
<dbReference type="SUPFAM" id="SSF52058">
    <property type="entry name" value="L domain-like"/>
    <property type="match status" value="3"/>
</dbReference>
<keyword evidence="2" id="KW-0134">Cell wall</keyword>
<dbReference type="EMBL" id="FWXS01000001">
    <property type="protein sequence ID" value="SMC35747.1"/>
    <property type="molecule type" value="Genomic_DNA"/>
</dbReference>
<feature type="domain" description="Receptor L-domain" evidence="7">
    <location>
        <begin position="213"/>
        <end position="257"/>
    </location>
</feature>
<dbReference type="STRING" id="1434700.SAMN06296427_101389"/>
<dbReference type="Pfam" id="PF18962">
    <property type="entry name" value="Por_Secre_tail"/>
    <property type="match status" value="1"/>
</dbReference>
<dbReference type="InterPro" id="IPR026444">
    <property type="entry name" value="Secre_tail"/>
</dbReference>
<feature type="signal peptide" evidence="6">
    <location>
        <begin position="1"/>
        <end position="18"/>
    </location>
</feature>